<evidence type="ECO:0000313" key="4">
    <source>
        <dbReference type="Proteomes" id="UP001138540"/>
    </source>
</evidence>
<dbReference type="PROSITE" id="PS00061">
    <property type="entry name" value="ADH_SHORT"/>
    <property type="match status" value="1"/>
</dbReference>
<keyword evidence="2" id="KW-0560">Oxidoreductase</keyword>
<dbReference type="PRINTS" id="PR00081">
    <property type="entry name" value="GDHRDH"/>
</dbReference>
<dbReference type="Gene3D" id="3.40.50.720">
    <property type="entry name" value="NAD(P)-binding Rossmann-like Domain"/>
    <property type="match status" value="1"/>
</dbReference>
<evidence type="ECO:0000313" key="3">
    <source>
        <dbReference type="EMBL" id="MBB5985881.1"/>
    </source>
</evidence>
<comment type="similarity">
    <text evidence="1">Belongs to the short-chain dehydrogenases/reductases (SDR) family.</text>
</comment>
<organism evidence="3 4">
    <name type="scientific">Sphingobium lignivorans</name>
    <dbReference type="NCBI Taxonomy" id="2735886"/>
    <lineage>
        <taxon>Bacteria</taxon>
        <taxon>Pseudomonadati</taxon>
        <taxon>Pseudomonadota</taxon>
        <taxon>Alphaproteobacteria</taxon>
        <taxon>Sphingomonadales</taxon>
        <taxon>Sphingomonadaceae</taxon>
        <taxon>Sphingobium</taxon>
    </lineage>
</organism>
<dbReference type="InterPro" id="IPR020904">
    <property type="entry name" value="Sc_DH/Rdtase_CS"/>
</dbReference>
<comment type="caution">
    <text evidence="3">The sequence shown here is derived from an EMBL/GenBank/DDBJ whole genome shotgun (WGS) entry which is preliminary data.</text>
</comment>
<sequence length="258" mass="26896">MPSHKDRVIIITGAAGAIGYATAGILAAQGARVVMVDIAASLEERAAELAKIGEVDFIRADCASETDVRAYVDQTVAKHGRIDGFFNNAGVEGVITPIHEYPIDEYDRILAVNLRGVFLGLRFVLAQMVAQGSGAVVNTASIGSERGLAGGAAYNAAKHGVVGLTRTAAADLGPKGIRVNCVEPGVIETPLLNEVLVQMFDGDLQKGLDTLGWVSVMNRCGKPAEVGHVVSFLLSDEASFVTGAAWPVDGGALCTIKH</sequence>
<keyword evidence="4" id="KW-1185">Reference proteome</keyword>
<evidence type="ECO:0000256" key="2">
    <source>
        <dbReference type="ARBA" id="ARBA00023002"/>
    </source>
</evidence>
<dbReference type="Proteomes" id="UP001138540">
    <property type="component" value="Unassembled WGS sequence"/>
</dbReference>
<dbReference type="PRINTS" id="PR00080">
    <property type="entry name" value="SDRFAMILY"/>
</dbReference>
<proteinExistence type="inferred from homology"/>
<accession>A0ABR6NFN1</accession>
<dbReference type="InterPro" id="IPR036291">
    <property type="entry name" value="NAD(P)-bd_dom_sf"/>
</dbReference>
<protein>
    <submittedName>
        <fullName evidence="3">NAD(P)-dependent dehydrogenase (Short-subunit alcohol dehydrogenase family)</fullName>
    </submittedName>
</protein>
<dbReference type="PANTHER" id="PTHR24321:SF8">
    <property type="entry name" value="ESTRADIOL 17-BETA-DEHYDROGENASE 8-RELATED"/>
    <property type="match status" value="1"/>
</dbReference>
<name>A0ABR6NFN1_9SPHN</name>
<reference evidence="3 4" key="1">
    <citation type="submission" date="2020-08" db="EMBL/GenBank/DDBJ databases">
        <title>Exploring microbial biodiversity for novel pathways involved in the catabolism of aromatic compounds derived from lignin.</title>
        <authorList>
            <person name="Elkins J."/>
        </authorList>
    </citation>
    <scope>NUCLEOTIDE SEQUENCE [LARGE SCALE GENOMIC DNA]</scope>
    <source>
        <strain evidence="3 4">B1D3A</strain>
    </source>
</reference>
<dbReference type="SUPFAM" id="SSF51735">
    <property type="entry name" value="NAD(P)-binding Rossmann-fold domains"/>
    <property type="match status" value="1"/>
</dbReference>
<dbReference type="RefSeq" id="WP_184152745.1">
    <property type="nucleotide sequence ID" value="NZ_JACHKA010000001.1"/>
</dbReference>
<dbReference type="PANTHER" id="PTHR24321">
    <property type="entry name" value="DEHYDROGENASES, SHORT CHAIN"/>
    <property type="match status" value="1"/>
</dbReference>
<gene>
    <name evidence="3" type="ORF">HNP60_001855</name>
</gene>
<dbReference type="InterPro" id="IPR002347">
    <property type="entry name" value="SDR_fam"/>
</dbReference>
<dbReference type="Pfam" id="PF13561">
    <property type="entry name" value="adh_short_C2"/>
    <property type="match status" value="1"/>
</dbReference>
<evidence type="ECO:0000256" key="1">
    <source>
        <dbReference type="ARBA" id="ARBA00006484"/>
    </source>
</evidence>
<dbReference type="EMBL" id="JACHKA010000001">
    <property type="protein sequence ID" value="MBB5985881.1"/>
    <property type="molecule type" value="Genomic_DNA"/>
</dbReference>